<dbReference type="Proteomes" id="UP000502260">
    <property type="component" value="Chromosome"/>
</dbReference>
<dbReference type="AlphaFoldDB" id="A0A6F8VEP4"/>
<dbReference type="RefSeq" id="WP_173065443.1">
    <property type="nucleotide sequence ID" value="NZ_AP022853.1"/>
</dbReference>
<dbReference type="KEGG" id="slac:SKTS_24530"/>
<dbReference type="SUPFAM" id="SSF141868">
    <property type="entry name" value="EAL domain-like"/>
    <property type="match status" value="1"/>
</dbReference>
<name>A0A6F8VEP4_9PROT</name>
<evidence type="ECO:0000313" key="2">
    <source>
        <dbReference type="Proteomes" id="UP000502260"/>
    </source>
</evidence>
<dbReference type="EMBL" id="AP022853">
    <property type="protein sequence ID" value="BCB27567.1"/>
    <property type="molecule type" value="Genomic_DNA"/>
</dbReference>
<keyword evidence="2" id="KW-1185">Reference proteome</keyword>
<dbReference type="InterPro" id="IPR035919">
    <property type="entry name" value="EAL_sf"/>
</dbReference>
<accession>A0A6F8VEP4</accession>
<proteinExistence type="predicted"/>
<protein>
    <recommendedName>
        <fullName evidence="3">EAL domain-containing protein</fullName>
    </recommendedName>
</protein>
<organism evidence="1 2">
    <name type="scientific">Sulfurimicrobium lacus</name>
    <dbReference type="NCBI Taxonomy" id="2715678"/>
    <lineage>
        <taxon>Bacteria</taxon>
        <taxon>Pseudomonadati</taxon>
        <taxon>Pseudomonadota</taxon>
        <taxon>Betaproteobacteria</taxon>
        <taxon>Nitrosomonadales</taxon>
        <taxon>Sulfuricellaceae</taxon>
        <taxon>Sulfurimicrobium</taxon>
    </lineage>
</organism>
<evidence type="ECO:0008006" key="3">
    <source>
        <dbReference type="Google" id="ProtNLM"/>
    </source>
</evidence>
<reference evidence="2" key="1">
    <citation type="submission" date="2020-03" db="EMBL/GenBank/DDBJ databases">
        <title>Complete genome sequence of sulfur-oxidizing bacterium skT11.</title>
        <authorList>
            <person name="Kanda M."/>
            <person name="Kojima H."/>
            <person name="Fukui M."/>
        </authorList>
    </citation>
    <scope>NUCLEOTIDE SEQUENCE [LARGE SCALE GENOMIC DNA]</scope>
    <source>
        <strain evidence="2">skT11</strain>
    </source>
</reference>
<gene>
    <name evidence="1" type="ORF">SKTS_24530</name>
</gene>
<evidence type="ECO:0000313" key="1">
    <source>
        <dbReference type="EMBL" id="BCB27567.1"/>
    </source>
</evidence>
<sequence length="277" mass="31839">MFKKLIDYFGGGTPLFPPFRQQLYAAGATYLGPDEDTRTYSTTFEIRRSSTHRTDYSDLFCTEQRQRKQDDLQSGFVRREAIYFQQTRQAIGHEIMLNNSSALLGNNVSPMLHRMHDELLLKSILTLDKLPLSGNDLVFITLSPDTLEHELVMRLPSHNVVFAFRPEPESAHKLIARCRQLRARGFRFAIDDFSYSADFYPLLGLVDYLRFDFDRMKIPELGTQLEQVPRLSEKTLIAKNADTPEMLEIASRLFFQHYQGGCLDVQTSTSATPKLLT</sequence>